<keyword evidence="1 6" id="KW-0732">Signal</keyword>
<dbReference type="InterPro" id="IPR050412">
    <property type="entry name" value="Ig-like_Receptors_ImmuneReg"/>
</dbReference>
<dbReference type="OrthoDB" id="9808644at2759"/>
<proteinExistence type="predicted"/>
<name>A0A8B7PYN4_HIPAR</name>
<evidence type="ECO:0000256" key="2">
    <source>
        <dbReference type="ARBA" id="ARBA00023157"/>
    </source>
</evidence>
<feature type="compositionally biased region" description="Basic and acidic residues" evidence="4">
    <location>
        <begin position="383"/>
        <end position="395"/>
    </location>
</feature>
<feature type="transmembrane region" description="Helical" evidence="5">
    <location>
        <begin position="320"/>
        <end position="342"/>
    </location>
</feature>
<organism evidence="7 8">
    <name type="scientific">Hipposideros armiger</name>
    <name type="common">Great Himalayan leaf-nosed bat</name>
    <dbReference type="NCBI Taxonomy" id="186990"/>
    <lineage>
        <taxon>Eukaryota</taxon>
        <taxon>Metazoa</taxon>
        <taxon>Chordata</taxon>
        <taxon>Craniata</taxon>
        <taxon>Vertebrata</taxon>
        <taxon>Euteleostomi</taxon>
        <taxon>Mammalia</taxon>
        <taxon>Eutheria</taxon>
        <taxon>Laurasiatheria</taxon>
        <taxon>Chiroptera</taxon>
        <taxon>Yinpterochiroptera</taxon>
        <taxon>Rhinolophoidea</taxon>
        <taxon>Hipposideridae</taxon>
        <taxon>Hipposideros</taxon>
    </lineage>
</organism>
<keyword evidence="5" id="KW-0812">Transmembrane</keyword>
<evidence type="ECO:0000256" key="5">
    <source>
        <dbReference type="SAM" id="Phobius"/>
    </source>
</evidence>
<dbReference type="GO" id="GO:0005886">
    <property type="term" value="C:plasma membrane"/>
    <property type="evidence" value="ECO:0007669"/>
    <property type="project" value="TreeGrafter"/>
</dbReference>
<dbReference type="PANTHER" id="PTHR11738">
    <property type="entry name" value="MHC CLASS I NK CELL RECEPTOR"/>
    <property type="match status" value="1"/>
</dbReference>
<dbReference type="Pfam" id="PF13895">
    <property type="entry name" value="Ig_2"/>
    <property type="match status" value="1"/>
</dbReference>
<feature type="region of interest" description="Disordered" evidence="4">
    <location>
        <begin position="364"/>
        <end position="451"/>
    </location>
</feature>
<dbReference type="InterPro" id="IPR036179">
    <property type="entry name" value="Ig-like_dom_sf"/>
</dbReference>
<feature type="signal peptide" evidence="6">
    <location>
        <begin position="1"/>
        <end position="23"/>
    </location>
</feature>
<dbReference type="InterPro" id="IPR013783">
    <property type="entry name" value="Ig-like_fold"/>
</dbReference>
<evidence type="ECO:0000313" key="7">
    <source>
        <dbReference type="Proteomes" id="UP000694851"/>
    </source>
</evidence>
<sequence length="451" mass="50571">MIPTLIALLCLGLSVRPRTQVQAGTLPKPTIWAEPGSVILWGSPVTIWCQGTLKAQKFRVDREGSTAPWYTLNPLEPGNKAKYLITHMTEHTAGRYGCYYLNPAGWSERSEPLELVVTGVYSKPYLLAQPSPDMTSGENVTLLCGSQEGFGIFILTKEGEHSPPWALDSQRHPSGDSQALFPVGPVTTSHRWTFKCYGRYRNIPERWSHPSDTVELLVSGEEPKPVFLVFVWSAQDPAQDSPHPGREVIRFISLSFSFLTCEMGRGGVALLYCLIVVRFRGDEFTNPRMCLAHSRCSVKWHHGFIHDITYVQGLQMYQKVLIGVSVTFILLLFLLLFLLFLLKHQHKCIKLGVSHPEAQARALQESSKSSSMACVQEENQCNRGRDAPIREPQPEEDKEMDSWDNPPDAPQDVTYAQLNRLTLRRETSVSPSSLSEKPPDEPSVYAALAIH</sequence>
<evidence type="ECO:0000313" key="8">
    <source>
        <dbReference type="RefSeq" id="XP_019481276.1"/>
    </source>
</evidence>
<dbReference type="KEGG" id="hai:109372464"/>
<gene>
    <name evidence="8" type="primary">LOC109372464</name>
</gene>
<dbReference type="AlphaFoldDB" id="A0A8B7PYN4"/>
<dbReference type="GeneID" id="109372464"/>
<reference evidence="8" key="1">
    <citation type="submission" date="2025-08" db="UniProtKB">
        <authorList>
            <consortium name="RefSeq"/>
        </authorList>
    </citation>
    <scope>IDENTIFICATION</scope>
    <source>
        <tissue evidence="8">Muscle</tissue>
    </source>
</reference>
<keyword evidence="5" id="KW-0472">Membrane</keyword>
<dbReference type="Proteomes" id="UP000694851">
    <property type="component" value="Unplaced"/>
</dbReference>
<dbReference type="CDD" id="cd05751">
    <property type="entry name" value="IgC2_D1_LILR_KIR_like"/>
    <property type="match status" value="1"/>
</dbReference>
<dbReference type="PANTHER" id="PTHR11738:SF181">
    <property type="entry name" value="LEUKOCYTE IMMUNOGLOBULIN-LIKE RECEPTOR SUBFAMILY B MEMBER 4A-RELATED"/>
    <property type="match status" value="1"/>
</dbReference>
<keyword evidence="3" id="KW-0393">Immunoglobulin domain</keyword>
<keyword evidence="7" id="KW-1185">Reference proteome</keyword>
<evidence type="ECO:0000256" key="6">
    <source>
        <dbReference type="SAM" id="SignalP"/>
    </source>
</evidence>
<dbReference type="SUPFAM" id="SSF48726">
    <property type="entry name" value="Immunoglobulin"/>
    <property type="match status" value="2"/>
</dbReference>
<evidence type="ECO:0000256" key="4">
    <source>
        <dbReference type="SAM" id="MobiDB-lite"/>
    </source>
</evidence>
<evidence type="ECO:0000256" key="1">
    <source>
        <dbReference type="ARBA" id="ARBA00022729"/>
    </source>
</evidence>
<dbReference type="FunFam" id="2.60.40.10:FF:000049">
    <property type="entry name" value="Leukocyte immunoglobulin-like receptor subfamily B member 1"/>
    <property type="match status" value="2"/>
</dbReference>
<dbReference type="GO" id="GO:0002764">
    <property type="term" value="P:immune response-regulating signaling pathway"/>
    <property type="evidence" value="ECO:0007669"/>
    <property type="project" value="TreeGrafter"/>
</dbReference>
<dbReference type="RefSeq" id="XP_019481276.1">
    <property type="nucleotide sequence ID" value="XM_019625731.1"/>
</dbReference>
<accession>A0A8B7PYN4</accession>
<keyword evidence="2" id="KW-1015">Disulfide bond</keyword>
<keyword evidence="5" id="KW-1133">Transmembrane helix</keyword>
<evidence type="ECO:0000256" key="3">
    <source>
        <dbReference type="ARBA" id="ARBA00023319"/>
    </source>
</evidence>
<feature type="chain" id="PRO_5034375005" evidence="6">
    <location>
        <begin position="24"/>
        <end position="451"/>
    </location>
</feature>
<feature type="compositionally biased region" description="Polar residues" evidence="4">
    <location>
        <begin position="364"/>
        <end position="382"/>
    </location>
</feature>
<protein>
    <submittedName>
        <fullName evidence="8">Leukocyte immunoglobulin-like receptor subfamily A member 6</fullName>
    </submittedName>
</protein>
<dbReference type="Gene3D" id="2.60.40.10">
    <property type="entry name" value="Immunoglobulins"/>
    <property type="match status" value="2"/>
</dbReference>